<evidence type="ECO:0000313" key="5">
    <source>
        <dbReference type="Proteomes" id="UP000007721"/>
    </source>
</evidence>
<dbReference type="KEGG" id="geo:Geob_1512"/>
<evidence type="ECO:0000259" key="3">
    <source>
        <dbReference type="PROSITE" id="PS50853"/>
    </source>
</evidence>
<gene>
    <name evidence="4" type="ordered locus">Geob_1512</name>
</gene>
<proteinExistence type="predicted"/>
<dbReference type="EMBL" id="CP001390">
    <property type="protein sequence ID" value="ACM19871.1"/>
    <property type="molecule type" value="Genomic_DNA"/>
</dbReference>
<organism evidence="4 5">
    <name type="scientific">Geotalea daltonii (strain DSM 22248 / JCM 15807 / FRC-32)</name>
    <name type="common">Geobacter daltonii</name>
    <dbReference type="NCBI Taxonomy" id="316067"/>
    <lineage>
        <taxon>Bacteria</taxon>
        <taxon>Pseudomonadati</taxon>
        <taxon>Thermodesulfobacteriota</taxon>
        <taxon>Desulfuromonadia</taxon>
        <taxon>Geobacterales</taxon>
        <taxon>Geobacteraceae</taxon>
        <taxon>Geotalea</taxon>
    </lineage>
</organism>
<protein>
    <submittedName>
        <fullName evidence="4">Fibronectin type III repeat protein</fullName>
    </submittedName>
</protein>
<feature type="domain" description="Fibronectin type-III" evidence="3">
    <location>
        <begin position="1466"/>
        <end position="1562"/>
    </location>
</feature>
<dbReference type="HOGENOM" id="CLU_232858_0_0_7"/>
<feature type="signal peptide" evidence="2">
    <location>
        <begin position="1"/>
        <end position="20"/>
    </location>
</feature>
<dbReference type="PROSITE" id="PS50853">
    <property type="entry name" value="FN3"/>
    <property type="match status" value="5"/>
</dbReference>
<keyword evidence="5" id="KW-1185">Reference proteome</keyword>
<dbReference type="Gene3D" id="2.120.10.30">
    <property type="entry name" value="TolB, C-terminal domain"/>
    <property type="match status" value="1"/>
</dbReference>
<dbReference type="SUPFAM" id="SSF50998">
    <property type="entry name" value="Quinoprotein alcohol dehydrogenase-like"/>
    <property type="match status" value="1"/>
</dbReference>
<feature type="chain" id="PRO_5002886529" evidence="2">
    <location>
        <begin position="21"/>
        <end position="2291"/>
    </location>
</feature>
<dbReference type="eggNOG" id="COG1520">
    <property type="taxonomic scope" value="Bacteria"/>
</dbReference>
<sequence>MKKTFLSIAMFLSLASTVFGSGGSDLPGHPLLDQRKGKQEGKASAVIPSTGAMVVTGFQSLASDGNDDLYTVKYAADGSIIWRASKDFSGGSDQGTAVVIDKWGDAIVAATVMNGGGYDVHVTRYHDNGTSIPAEVWSKTWSGTGTMADVTQALAYDPVMDRVYLGGYSSNGNDDDYLLLAFDNNRTGDNTPLWTRTHNGTGKDRAYAVAVSADGATIALTGETFNGTDLDMATVMWQADGTRIGVWPKGGLTSFNDRGTALAFSATGNVVVTGYLTNGRGGDLYTAELTPASATPVWEASHDAGFDDQPVAIAMDSSGDVYVAATIGTLPAFSKLHAIKYHKNGTPVPDTVWSTTFDAGSANAAGATALTVDSSSGIFIAGWRDYAGIKKIVTMKLSRKNGRILWNKEWSGIIGNSSLPVGIGLAGQGVAAAAWTDRTQPLDGGTQAATGGSKTDLRNSSKSWTPNQWAGYSLYMVSSQNKDVFRRIQGNDATTLFLASAEALPYAVAAGDLYYVYDKDDIDLLILRQEKGLLDPPTGLSTEVLSNASVRLTFQDNSETETSFLVDIKIGVNGAWTNNAYTIAAPDQAGMNAVSYEISDLLADTEYYFRVRAFDNTTYSDYSPEAAALTRIVNFSAPVLTYSYGDPANGDDMATDAACYWGGNLVVTGTVFSDQNGISTPSKDYYTIKLNRTDFALNWKDQRDGGYDEDDEIVALAVDQNRETIVTGTSMQNVTGVGNIPSVWTLKYALSPALDGLGEAEPVWTDQLNSSGRLADQSDVVAVQGVAPYWIAVAGHGNADLTNINLFVRKLSATGTVQFTAEKDLGGNEYPAAVAVDTAGNVIVAGRVEKTGNNSWFTAKFDAVSGSMVWSDTYGNTGDNRALSLTIDANNDVYVTGYITDSASGYTRMTTIKYWGEANGTADRRWTRTYPLDTSATSFASRKIAYDPFANEVVVAGDGYSHTTDRDLTLLRYDTAGTLKKQAELRNPGSDDILTGLSIDPSGYVYLSADSGASPNTNIIAAIYTDSLDYVKSFLYNGAASKDDHAATIAVNKFGEGFVAGYTTSASGDKDFLALKVVNDLAIMPFGVTATPQADYTKVVLAWSNVTSGATPYVMRSIKDSGVWVAPQGTTNGQLAANATTFTDSGLGKNTEYCWRIYASFNSVTTRHTEICSTTTLDAPVISSYADITTTSARTLWSNVAGNTGYRLERKTDTGGAWQTIADLPANTVFYDDSLLTPQTTYYYRLSARNISGFFSLPSPEFMVPTMPEPITRGWIDYYATGASTLTIRSFNAANNVTDYRVERKTGTGGTWSTVGNIVAIGTHPRFDDSGLLPNTTYFYRYFSVYKGIENPTPSPEISVTTWLNPPTLLTATANSTTSINGSWSQVTGNTGYELRAYACYGTVSEITTSPATYCNNSNPSYISLAADVTNGTVSPYGGYRAYNVSVGAKNSGGNSIDSNKILVFMPLAVTLTNVEIPASTQLKPVWTNTTEDYFDVQRRLPPDTNWTTVKSGLAANTLSWTDTTVANGIEYCYRIRAYTAAGGPADAFSAESCNTAQAPPAPPSLTLSTQTATTIRFDWNNTRYPAAANFDIYVQPYQYYAGGLPETYPAYWSSASLLTTVSCATQSCSYTYTPSRGTGIMGSVKMNFYGTVIESQTISPTDKYVQTMPNPPAVSSVMSTDYSATVSYSRIDEAYSYNIYYKKTADSAWSGPLSAPHNWTPSPLTISALVPGTQYQLKVESMGKSTESNNAVVQNFWTLCTAPAITSVSAVTATQATVNWSSSTGATGYKLERSTDNATWTLVSNQNVLSYPDSGLTAGGNYWYRVKAVNGGGDSVPSPAVQVVTVPSPPEDPMPRQLSDTSMEIAFHLTKGAESYKIYRRDGSLAAGQNYIKTAAFPYFEDYCGSVYPTISCAAPKAGTAVVTDSNLQPDTVYCYALAATNANGDSTIGQELCGRTSAMGAPTVTVITQNPFATTVSWTPGSATVTIDGHVVEAIEADGTIKTLALVAMPELTFTDKSGLFPGANRTYRVRPYRRFFDDFSAGLSLTDWAPWGRHRHGDGNEDFTTPPVNATDIDGTVRVSWDTSGKAELYTQVPGGIAVNSYNFAQLGLNRLDFFTGDFDINYDFTIDLPGTIPDTMNAYNVYNRLRIYFPNSAAGTLRNDVGFGYDNSTYGPYFDSIKWVRGVGTTIGSWYTGEKLQASGIKASRRGKTMHYYRKAGNGWSQTTSNEETSTMTPDYVWIVTFNNRTNAAPTELRTLIDNVEVISYGTASTPASIAMPGFDGSKNYCP</sequence>
<dbReference type="SMART" id="SM00060">
    <property type="entry name" value="FN3"/>
    <property type="match status" value="8"/>
</dbReference>
<dbReference type="Gene3D" id="2.60.40.10">
    <property type="entry name" value="Immunoglobulins"/>
    <property type="match status" value="8"/>
</dbReference>
<dbReference type="InterPro" id="IPR003961">
    <property type="entry name" value="FN3_dom"/>
</dbReference>
<dbReference type="InterPro" id="IPR011042">
    <property type="entry name" value="6-blade_b-propeller_TolB-like"/>
</dbReference>
<name>B9M5B6_GEODF</name>
<dbReference type="Pfam" id="PF00041">
    <property type="entry name" value="fn3"/>
    <property type="match status" value="1"/>
</dbReference>
<dbReference type="STRING" id="316067.Geob_1512"/>
<dbReference type="eggNOG" id="COG4733">
    <property type="taxonomic scope" value="Bacteria"/>
</dbReference>
<dbReference type="SUPFAM" id="SSF49265">
    <property type="entry name" value="Fibronectin type III"/>
    <property type="match status" value="6"/>
</dbReference>
<dbReference type="SUPFAM" id="SSF63829">
    <property type="entry name" value="Calcium-dependent phosphotriesterase"/>
    <property type="match status" value="1"/>
</dbReference>
<feature type="region of interest" description="Disordered" evidence="1">
    <location>
        <begin position="441"/>
        <end position="462"/>
    </location>
</feature>
<dbReference type="InterPro" id="IPR036116">
    <property type="entry name" value="FN3_sf"/>
</dbReference>
<feature type="domain" description="Fibronectin type-III" evidence="3">
    <location>
        <begin position="1669"/>
        <end position="1762"/>
    </location>
</feature>
<feature type="domain" description="Fibronectin type-III" evidence="3">
    <location>
        <begin position="1179"/>
        <end position="1269"/>
    </location>
</feature>
<keyword evidence="2" id="KW-0732">Signal</keyword>
<evidence type="ECO:0000313" key="4">
    <source>
        <dbReference type="EMBL" id="ACM19871.1"/>
    </source>
</evidence>
<dbReference type="RefSeq" id="WP_012646600.1">
    <property type="nucleotide sequence ID" value="NC_011979.1"/>
</dbReference>
<dbReference type="InterPro" id="IPR011047">
    <property type="entry name" value="Quinoprotein_ADH-like_sf"/>
</dbReference>
<reference evidence="4 5" key="1">
    <citation type="submission" date="2009-01" db="EMBL/GenBank/DDBJ databases">
        <title>Complete sequence of Geobacter sp. FRC-32.</title>
        <authorList>
            <consortium name="US DOE Joint Genome Institute"/>
            <person name="Lucas S."/>
            <person name="Copeland A."/>
            <person name="Lapidus A."/>
            <person name="Glavina del Rio T."/>
            <person name="Dalin E."/>
            <person name="Tice H."/>
            <person name="Bruce D."/>
            <person name="Goodwin L."/>
            <person name="Pitluck S."/>
            <person name="Saunders E."/>
            <person name="Brettin T."/>
            <person name="Detter J.C."/>
            <person name="Han C."/>
            <person name="Larimer F."/>
            <person name="Land M."/>
            <person name="Hauser L."/>
            <person name="Kyrpides N."/>
            <person name="Ovchinnikova G."/>
            <person name="Kostka J."/>
            <person name="Richardson P."/>
        </authorList>
    </citation>
    <scope>NUCLEOTIDE SEQUENCE [LARGE SCALE GENOMIC DNA]</scope>
    <source>
        <strain evidence="5">DSM 22248 / JCM 15807 / FRC-32</strain>
    </source>
</reference>
<feature type="compositionally biased region" description="Polar residues" evidence="1">
    <location>
        <begin position="447"/>
        <end position="462"/>
    </location>
</feature>
<feature type="domain" description="Fibronectin type-III" evidence="3">
    <location>
        <begin position="1763"/>
        <end position="1850"/>
    </location>
</feature>
<dbReference type="CDD" id="cd00063">
    <property type="entry name" value="FN3"/>
    <property type="match status" value="4"/>
</dbReference>
<dbReference type="InterPro" id="IPR013783">
    <property type="entry name" value="Ig-like_fold"/>
</dbReference>
<evidence type="ECO:0000256" key="2">
    <source>
        <dbReference type="SAM" id="SignalP"/>
    </source>
</evidence>
<evidence type="ECO:0000256" key="1">
    <source>
        <dbReference type="SAM" id="MobiDB-lite"/>
    </source>
</evidence>
<feature type="domain" description="Fibronectin type-III" evidence="3">
    <location>
        <begin position="536"/>
        <end position="633"/>
    </location>
</feature>
<dbReference type="PANTHER" id="PTHR42754">
    <property type="entry name" value="ENDOGLUCANASE"/>
    <property type="match status" value="1"/>
</dbReference>
<dbReference type="Proteomes" id="UP000007721">
    <property type="component" value="Chromosome"/>
</dbReference>
<dbReference type="PANTHER" id="PTHR42754:SF1">
    <property type="entry name" value="LIPOPROTEIN"/>
    <property type="match status" value="1"/>
</dbReference>
<dbReference type="OrthoDB" id="5388936at2"/>
<accession>B9M5B6</accession>